<dbReference type="Proteomes" id="UP000295066">
    <property type="component" value="Unassembled WGS sequence"/>
</dbReference>
<dbReference type="AlphaFoldDB" id="A0A4R8M8I6"/>
<comment type="caution">
    <text evidence="1">The sequence shown here is derived from an EMBL/GenBank/DDBJ whole genome shotgun (WGS) entry which is preliminary data.</text>
</comment>
<dbReference type="OrthoDB" id="9798269at2"/>
<evidence type="ECO:0000313" key="1">
    <source>
        <dbReference type="EMBL" id="TDY61278.1"/>
    </source>
</evidence>
<dbReference type="RefSeq" id="WP_133957326.1">
    <property type="nucleotide sequence ID" value="NZ_SORI01000006.1"/>
</dbReference>
<dbReference type="EMBL" id="SORI01000006">
    <property type="protein sequence ID" value="TDY61278.1"/>
    <property type="molecule type" value="Genomic_DNA"/>
</dbReference>
<proteinExistence type="predicted"/>
<sequence>MTDLELLAGLETEIPGWVLQNRLRENGYINVWQKIEGLVSDGYIERLKRGWYCLGSLVRRREPSLRYLACNICGPAAVSGNLVLFEAGIIPDAVASVTAVSKKRRSSLMTSYGNIDWERLPSNLVFPGTSRVEGPPGYIGATKEKALLDQLYITRYTPQNYSLWKAFVFDDLRMDEDALAGLDFTLMQELTRIFASAKITKYMNWFLKYFGMP</sequence>
<protein>
    <recommendedName>
        <fullName evidence="3">Transcriptional regulator, AbiEi antitoxin, Type IV TA system</fullName>
    </recommendedName>
</protein>
<accession>A0A4R8M8I6</accession>
<evidence type="ECO:0000313" key="2">
    <source>
        <dbReference type="Proteomes" id="UP000295066"/>
    </source>
</evidence>
<keyword evidence="2" id="KW-1185">Reference proteome</keyword>
<reference evidence="1 2" key="1">
    <citation type="submission" date="2019-03" db="EMBL/GenBank/DDBJ databases">
        <title>Genomic Encyclopedia of Type Strains, Phase IV (KMG-IV): sequencing the most valuable type-strain genomes for metagenomic binning, comparative biology and taxonomic classification.</title>
        <authorList>
            <person name="Goeker M."/>
        </authorList>
    </citation>
    <scope>NUCLEOTIDE SEQUENCE [LARGE SCALE GENOMIC DNA]</scope>
    <source>
        <strain evidence="1 2">DSM 25964</strain>
    </source>
</reference>
<evidence type="ECO:0008006" key="3">
    <source>
        <dbReference type="Google" id="ProtNLM"/>
    </source>
</evidence>
<name>A0A4R8M8I6_9BACT</name>
<gene>
    <name evidence="1" type="ORF">C8D99_106133</name>
</gene>
<organism evidence="1 2">
    <name type="scientific">Aminivibrio pyruvatiphilus</name>
    <dbReference type="NCBI Taxonomy" id="1005740"/>
    <lineage>
        <taxon>Bacteria</taxon>
        <taxon>Thermotogati</taxon>
        <taxon>Synergistota</taxon>
        <taxon>Synergistia</taxon>
        <taxon>Synergistales</taxon>
        <taxon>Aminobacteriaceae</taxon>
        <taxon>Aminivibrio</taxon>
    </lineage>
</organism>